<feature type="non-terminal residue" evidence="2">
    <location>
        <position position="1"/>
    </location>
</feature>
<accession>A0ABN9WYQ3</accession>
<feature type="region of interest" description="Disordered" evidence="1">
    <location>
        <begin position="1"/>
        <end position="30"/>
    </location>
</feature>
<feature type="compositionally biased region" description="Low complexity" evidence="1">
    <location>
        <begin position="18"/>
        <end position="30"/>
    </location>
</feature>
<evidence type="ECO:0008006" key="4">
    <source>
        <dbReference type="Google" id="ProtNLM"/>
    </source>
</evidence>
<organism evidence="2 3">
    <name type="scientific">Prorocentrum cordatum</name>
    <dbReference type="NCBI Taxonomy" id="2364126"/>
    <lineage>
        <taxon>Eukaryota</taxon>
        <taxon>Sar</taxon>
        <taxon>Alveolata</taxon>
        <taxon>Dinophyceae</taxon>
        <taxon>Prorocentrales</taxon>
        <taxon>Prorocentraceae</taxon>
        <taxon>Prorocentrum</taxon>
    </lineage>
</organism>
<evidence type="ECO:0000256" key="1">
    <source>
        <dbReference type="SAM" id="MobiDB-lite"/>
    </source>
</evidence>
<comment type="caution">
    <text evidence="2">The sequence shown here is derived from an EMBL/GenBank/DDBJ whole genome shotgun (WGS) entry which is preliminary data.</text>
</comment>
<proteinExistence type="predicted"/>
<gene>
    <name evidence="2" type="ORF">PCOR1329_LOCUS71815</name>
</gene>
<dbReference type="Proteomes" id="UP001189429">
    <property type="component" value="Unassembled WGS sequence"/>
</dbReference>
<protein>
    <recommendedName>
        <fullName evidence="4">Subtilisin</fullName>
    </recommendedName>
</protein>
<sequence length="63" mass="6282">VPGGDQVAAVPPRGSQRWPGPSGASSSLSPQAAPWAAVCARAGRAINSGTSSAATTFSPWAYR</sequence>
<evidence type="ECO:0000313" key="3">
    <source>
        <dbReference type="Proteomes" id="UP001189429"/>
    </source>
</evidence>
<name>A0ABN9WYQ3_9DINO</name>
<evidence type="ECO:0000313" key="2">
    <source>
        <dbReference type="EMBL" id="CAK0892076.1"/>
    </source>
</evidence>
<dbReference type="EMBL" id="CAUYUJ010019559">
    <property type="protein sequence ID" value="CAK0892076.1"/>
    <property type="molecule type" value="Genomic_DNA"/>
</dbReference>
<keyword evidence="3" id="KW-1185">Reference proteome</keyword>
<reference evidence="2" key="1">
    <citation type="submission" date="2023-10" db="EMBL/GenBank/DDBJ databases">
        <authorList>
            <person name="Chen Y."/>
            <person name="Shah S."/>
            <person name="Dougan E. K."/>
            <person name="Thang M."/>
            <person name="Chan C."/>
        </authorList>
    </citation>
    <scope>NUCLEOTIDE SEQUENCE [LARGE SCALE GENOMIC DNA]</scope>
</reference>